<reference evidence="2" key="1">
    <citation type="journal article" date="2020" name="Microb. Genom.">
        <title>Genetic diversity of clinical and environmental Mucorales isolates obtained from an investigation of mucormycosis cases among solid organ transplant recipients.</title>
        <authorList>
            <person name="Nguyen M.H."/>
            <person name="Kaul D."/>
            <person name="Muto C."/>
            <person name="Cheng S.J."/>
            <person name="Richter R.A."/>
            <person name="Bruno V.M."/>
            <person name="Liu G."/>
            <person name="Beyhan S."/>
            <person name="Sundermann A.J."/>
            <person name="Mounaud S."/>
            <person name="Pasculle A.W."/>
            <person name="Nierman W.C."/>
            <person name="Driscoll E."/>
            <person name="Cumbie R."/>
            <person name="Clancy C.J."/>
            <person name="Dupont C.L."/>
        </authorList>
    </citation>
    <scope>NUCLEOTIDE SEQUENCE</scope>
    <source>
        <strain evidence="2">GL16</strain>
    </source>
</reference>
<evidence type="ECO:0008006" key="4">
    <source>
        <dbReference type="Google" id="ProtNLM"/>
    </source>
</evidence>
<evidence type="ECO:0000256" key="1">
    <source>
        <dbReference type="ARBA" id="ARBA00006888"/>
    </source>
</evidence>
<dbReference type="GO" id="GO:0005829">
    <property type="term" value="C:cytosol"/>
    <property type="evidence" value="ECO:0007669"/>
    <property type="project" value="TreeGrafter"/>
</dbReference>
<proteinExistence type="inferred from homology"/>
<dbReference type="PANTHER" id="PTHR31841:SF1">
    <property type="entry name" value="PROTEIN FAM72A-RELATED"/>
    <property type="match status" value="1"/>
</dbReference>
<dbReference type="Proteomes" id="UP000717996">
    <property type="component" value="Unassembled WGS sequence"/>
</dbReference>
<comment type="similarity">
    <text evidence="1">Belongs to the FAM72 family.</text>
</comment>
<evidence type="ECO:0000313" key="2">
    <source>
        <dbReference type="EMBL" id="KAG1551384.1"/>
    </source>
</evidence>
<organism evidence="2 3">
    <name type="scientific">Rhizopus oryzae</name>
    <name type="common">Mucormycosis agent</name>
    <name type="synonym">Rhizopus arrhizus var. delemar</name>
    <dbReference type="NCBI Taxonomy" id="64495"/>
    <lineage>
        <taxon>Eukaryota</taxon>
        <taxon>Fungi</taxon>
        <taxon>Fungi incertae sedis</taxon>
        <taxon>Mucoromycota</taxon>
        <taxon>Mucoromycotina</taxon>
        <taxon>Mucoromycetes</taxon>
        <taxon>Mucorales</taxon>
        <taxon>Mucorineae</taxon>
        <taxon>Rhizopodaceae</taxon>
        <taxon>Rhizopus</taxon>
    </lineage>
</organism>
<gene>
    <name evidence="2" type="ORF">G6F51_001879</name>
</gene>
<dbReference type="EMBL" id="JAANIT010000150">
    <property type="protein sequence ID" value="KAG1551384.1"/>
    <property type="molecule type" value="Genomic_DNA"/>
</dbReference>
<name>A0A9P6YLV1_RHIOR</name>
<evidence type="ECO:0000313" key="3">
    <source>
        <dbReference type="Proteomes" id="UP000717996"/>
    </source>
</evidence>
<sequence length="215" mass="24470">MTSRNGLSTDVRRLIIEYQRVNGGGSTEYDRKIVYRVECNGCYSVLSDRCMRAVLLSDRTVDLYSTDLFPNSVGFVNGDYSASYCACRVRDIGCLVCGKVLGYHVNLPCKTCLAQENNGHYWMFRSSEVRAQAIFIEVTETMDFPLYWAFVRATDNYGGEFFEGDGTYAAKLSCKLAVKLPASIPLFVREPRQLYIEAYTNDNKISHYQFANYSR</sequence>
<dbReference type="Pfam" id="PF14976">
    <property type="entry name" value="YPEH2ZP"/>
    <property type="match status" value="1"/>
</dbReference>
<dbReference type="InterPro" id="IPR026768">
    <property type="entry name" value="YPEH2ZP"/>
</dbReference>
<dbReference type="AlphaFoldDB" id="A0A9P6YLV1"/>
<dbReference type="PANTHER" id="PTHR31841">
    <property type="entry name" value="PROTEIN FAM72A-RELATED"/>
    <property type="match status" value="1"/>
</dbReference>
<accession>A0A9P6YLV1</accession>
<comment type="caution">
    <text evidence="2">The sequence shown here is derived from an EMBL/GenBank/DDBJ whole genome shotgun (WGS) entry which is preliminary data.</text>
</comment>
<protein>
    <recommendedName>
        <fullName evidence="4">Protein fam72a</fullName>
    </recommendedName>
</protein>
<dbReference type="OrthoDB" id="2526683at2759"/>